<dbReference type="InterPro" id="IPR052894">
    <property type="entry name" value="AsmA-related"/>
</dbReference>
<dbReference type="eggNOG" id="COG2982">
    <property type="taxonomic scope" value="Bacteria"/>
</dbReference>
<evidence type="ECO:0000256" key="1">
    <source>
        <dbReference type="SAM" id="MobiDB-lite"/>
    </source>
</evidence>
<dbReference type="EMBL" id="CP002467">
    <property type="protein sequence ID" value="ADV84100.1"/>
    <property type="molecule type" value="Genomic_DNA"/>
</dbReference>
<dbReference type="STRING" id="401053.AciPR4_3346"/>
<dbReference type="KEGG" id="tsa:AciPR4_3346"/>
<dbReference type="OrthoDB" id="103281at2"/>
<dbReference type="Proteomes" id="UP000006844">
    <property type="component" value="Chromosome"/>
</dbReference>
<dbReference type="RefSeq" id="WP_013569831.1">
    <property type="nucleotide sequence ID" value="NC_014963.1"/>
</dbReference>
<feature type="region of interest" description="Disordered" evidence="1">
    <location>
        <begin position="142"/>
        <end position="162"/>
    </location>
</feature>
<accession>E8V8R3</accession>
<dbReference type="GO" id="GO:0005886">
    <property type="term" value="C:plasma membrane"/>
    <property type="evidence" value="ECO:0007669"/>
    <property type="project" value="TreeGrafter"/>
</dbReference>
<keyword evidence="2" id="KW-0812">Transmembrane</keyword>
<evidence type="ECO:0008006" key="5">
    <source>
        <dbReference type="Google" id="ProtNLM"/>
    </source>
</evidence>
<keyword evidence="2" id="KW-1133">Transmembrane helix</keyword>
<evidence type="ECO:0000313" key="4">
    <source>
        <dbReference type="Proteomes" id="UP000006844"/>
    </source>
</evidence>
<sequence>MNEDLTAEEKRATPKRGRVWKWVAGVTGGLFLLLVLAFIYVAKHLEPILRKRVVDTLSARFHSPVELDELHIGASKGFGVTGSGLRVMYIVNTNDQGKQRVLPMLEVQEFEFHTSYKAFLRQPMRIGNVIVRGVRLHLPPGTQRAGPLLKQGNDKRKETNEAPKESVFVDRIFVHDAVVVMETDKPGKLPLEFDVQRVVLTEYARTQPFRYEATLVNPKPVGDIHAVGHFGPWNADDPRQTPLDGDYSFDHADMNTIKGLGGTLSAKGKFGGVLEGITTDGEADVPDFSLDVSNHPVPLHTKYHAIVDGTSGDVLLQPVEAWMLHSHFFATGHIVRVKNDDGKSIGHDIYLDVDMPQARIEDMLQLSVKTSPALMTGALSMKTNLHIPPGQVPVSKKVELHNGRFTIRGAKFSSDKIQSKIDMMSERAQGNPKKANKEDASAVSSTMNGRFNLQKSNISIKDLLYVMPGAQVVADGDYSLDGQHFDFHGKVRTKAKLSQMTTSWKSFLLKAVDPFFQKNNAGAEIPFKITGTKDEPHFGLDLKQKDEDKKDTTKMAAPK</sequence>
<keyword evidence="2" id="KW-0472">Membrane</keyword>
<gene>
    <name evidence="3" type="ordered locus">AciPR4_3346</name>
</gene>
<evidence type="ECO:0000256" key="2">
    <source>
        <dbReference type="SAM" id="Phobius"/>
    </source>
</evidence>
<feature type="transmembrane region" description="Helical" evidence="2">
    <location>
        <begin position="20"/>
        <end position="42"/>
    </location>
</feature>
<feature type="region of interest" description="Disordered" evidence="1">
    <location>
        <begin position="536"/>
        <end position="559"/>
    </location>
</feature>
<protein>
    <recommendedName>
        <fullName evidence="5">AsmA-like C-terminal domain-containing protein</fullName>
    </recommendedName>
</protein>
<name>E8V8R3_TERSS</name>
<keyword evidence="4" id="KW-1185">Reference proteome</keyword>
<dbReference type="GO" id="GO:0090313">
    <property type="term" value="P:regulation of protein targeting to membrane"/>
    <property type="evidence" value="ECO:0007669"/>
    <property type="project" value="TreeGrafter"/>
</dbReference>
<dbReference type="PANTHER" id="PTHR30441">
    <property type="entry name" value="DUF748 DOMAIN-CONTAINING PROTEIN"/>
    <property type="match status" value="1"/>
</dbReference>
<dbReference type="PANTHER" id="PTHR30441:SF8">
    <property type="entry name" value="DUF748 DOMAIN-CONTAINING PROTEIN"/>
    <property type="match status" value="1"/>
</dbReference>
<feature type="compositionally biased region" description="Basic and acidic residues" evidence="1">
    <location>
        <begin position="152"/>
        <end position="162"/>
    </location>
</feature>
<proteinExistence type="predicted"/>
<evidence type="ECO:0000313" key="3">
    <source>
        <dbReference type="EMBL" id="ADV84100.1"/>
    </source>
</evidence>
<dbReference type="AlphaFoldDB" id="E8V8R3"/>
<organism evidence="3 4">
    <name type="scientific">Terriglobus saanensis (strain ATCC BAA-1853 / DSM 23119 / SP1PR4)</name>
    <dbReference type="NCBI Taxonomy" id="401053"/>
    <lineage>
        <taxon>Bacteria</taxon>
        <taxon>Pseudomonadati</taxon>
        <taxon>Acidobacteriota</taxon>
        <taxon>Terriglobia</taxon>
        <taxon>Terriglobales</taxon>
        <taxon>Acidobacteriaceae</taxon>
        <taxon>Terriglobus</taxon>
    </lineage>
</organism>
<feature type="compositionally biased region" description="Basic and acidic residues" evidence="1">
    <location>
        <begin position="536"/>
        <end position="553"/>
    </location>
</feature>
<dbReference type="HOGENOM" id="CLU_500369_0_0_0"/>
<reference evidence="3 4" key="1">
    <citation type="journal article" date="2012" name="Stand. Genomic Sci.">
        <title>Complete genome sequence of Terriglobus saanensis type strain SP1PR4(T), an Acidobacteria from tundra soil.</title>
        <authorList>
            <person name="Rawat S.R."/>
            <person name="Mannisto M.K."/>
            <person name="Starovoytov V."/>
            <person name="Goodwin L."/>
            <person name="Nolan M."/>
            <person name="Hauser L."/>
            <person name="Land M."/>
            <person name="Davenport K.W."/>
            <person name="Woyke T."/>
            <person name="Haggblom M.M."/>
        </authorList>
    </citation>
    <scope>NUCLEOTIDE SEQUENCE</scope>
    <source>
        <strain evidence="4">ATCC BAA-1853 / DSM 23119 / SP1PR4</strain>
    </source>
</reference>